<comment type="caution">
    <text evidence="2">The sequence shown here is derived from an EMBL/GenBank/DDBJ whole genome shotgun (WGS) entry which is preliminary data.</text>
</comment>
<gene>
    <name evidence="2" type="ORF">HGRIS_005348</name>
</gene>
<accession>A0ABR3JGD4</accession>
<feature type="compositionally biased region" description="Polar residues" evidence="1">
    <location>
        <begin position="291"/>
        <end position="309"/>
    </location>
</feature>
<proteinExistence type="predicted"/>
<reference evidence="3" key="1">
    <citation type="submission" date="2024-06" db="EMBL/GenBank/DDBJ databases">
        <title>Multi-omics analyses provide insights into the biosynthesis of the anticancer antibiotic pleurotin in Hohenbuehelia grisea.</title>
        <authorList>
            <person name="Weaver J.A."/>
            <person name="Alberti F."/>
        </authorList>
    </citation>
    <scope>NUCLEOTIDE SEQUENCE [LARGE SCALE GENOMIC DNA]</scope>
    <source>
        <strain evidence="3">T-177</strain>
    </source>
</reference>
<organism evidence="2 3">
    <name type="scientific">Hohenbuehelia grisea</name>
    <dbReference type="NCBI Taxonomy" id="104357"/>
    <lineage>
        <taxon>Eukaryota</taxon>
        <taxon>Fungi</taxon>
        <taxon>Dikarya</taxon>
        <taxon>Basidiomycota</taxon>
        <taxon>Agaricomycotina</taxon>
        <taxon>Agaricomycetes</taxon>
        <taxon>Agaricomycetidae</taxon>
        <taxon>Agaricales</taxon>
        <taxon>Pleurotineae</taxon>
        <taxon>Pleurotaceae</taxon>
        <taxon>Hohenbuehelia</taxon>
    </lineage>
</organism>
<sequence>MPFFEGAKDFQMHNPTLNAIAGDQTVNNKNFVDNRQNCGNTTTHNVSNSHNQTSYPYYDHSQGRTTNNFGAPATINNNTGGGTMYSNSGHGSITSVAGNSYTYGPNYHHDQQPVAQNDRLRPNLPTAHSVPAVAAVGQGNTYHQLPPPAVAFAGQQPLPGSRYGPDSELASANTRPFGVAAGQSYAYEQIPRQMNVNPAALSQQPSPQNQASSPQFFSPSPSQPDPSMRPQPLPVPLSPPSHSTNGLYAPSPALPSSPPLSQANGIDSSPQPGYLAPQTSSSPQISTGSSWNSNQSPQGSTPGFGSQNGPMLALPTEQPNGQLNPPSSAHSSVYDDHSTRRKSHGLWCRFQRRLSGRKSR</sequence>
<name>A0ABR3JGD4_9AGAR</name>
<keyword evidence="3" id="KW-1185">Reference proteome</keyword>
<evidence type="ECO:0000313" key="2">
    <source>
        <dbReference type="EMBL" id="KAL0954220.1"/>
    </source>
</evidence>
<feature type="region of interest" description="Disordered" evidence="1">
    <location>
        <begin position="199"/>
        <end position="360"/>
    </location>
</feature>
<feature type="compositionally biased region" description="Pro residues" evidence="1">
    <location>
        <begin position="221"/>
        <end position="239"/>
    </location>
</feature>
<feature type="region of interest" description="Disordered" evidence="1">
    <location>
        <begin position="149"/>
        <end position="171"/>
    </location>
</feature>
<feature type="compositionally biased region" description="Polar residues" evidence="1">
    <location>
        <begin position="262"/>
        <end position="271"/>
    </location>
</feature>
<protein>
    <submittedName>
        <fullName evidence="2">Uncharacterized protein</fullName>
    </submittedName>
</protein>
<feature type="compositionally biased region" description="Low complexity" evidence="1">
    <location>
        <begin position="202"/>
        <end position="220"/>
    </location>
</feature>
<dbReference type="Proteomes" id="UP001556367">
    <property type="component" value="Unassembled WGS sequence"/>
</dbReference>
<feature type="compositionally biased region" description="Polar residues" evidence="1">
    <location>
        <begin position="317"/>
        <end position="331"/>
    </location>
</feature>
<feature type="compositionally biased region" description="Basic residues" evidence="1">
    <location>
        <begin position="339"/>
        <end position="360"/>
    </location>
</feature>
<evidence type="ECO:0000313" key="3">
    <source>
        <dbReference type="Proteomes" id="UP001556367"/>
    </source>
</evidence>
<feature type="compositionally biased region" description="Low complexity" evidence="1">
    <location>
        <begin position="277"/>
        <end position="290"/>
    </location>
</feature>
<dbReference type="EMBL" id="JASNQZ010000008">
    <property type="protein sequence ID" value="KAL0954220.1"/>
    <property type="molecule type" value="Genomic_DNA"/>
</dbReference>
<evidence type="ECO:0000256" key="1">
    <source>
        <dbReference type="SAM" id="MobiDB-lite"/>
    </source>
</evidence>